<dbReference type="Gene3D" id="1.10.357.10">
    <property type="entry name" value="Tetracycline Repressor, domain 2"/>
    <property type="match status" value="1"/>
</dbReference>
<feature type="compositionally biased region" description="Basic and acidic residues" evidence="3">
    <location>
        <begin position="122"/>
        <end position="132"/>
    </location>
</feature>
<feature type="region of interest" description="Disordered" evidence="3">
    <location>
        <begin position="122"/>
        <end position="209"/>
    </location>
</feature>
<evidence type="ECO:0000256" key="3">
    <source>
        <dbReference type="SAM" id="MobiDB-lite"/>
    </source>
</evidence>
<comment type="caution">
    <text evidence="4">The sequence shown here is derived from an EMBL/GenBank/DDBJ whole genome shotgun (WGS) entry which is preliminary data.</text>
</comment>
<evidence type="ECO:0000313" key="5">
    <source>
        <dbReference type="Proteomes" id="UP001501102"/>
    </source>
</evidence>
<gene>
    <name evidence="4" type="ORF">GCM10020221_24910</name>
</gene>
<organism evidence="4 5">
    <name type="scientific">Streptomyces thioluteus</name>
    <dbReference type="NCBI Taxonomy" id="66431"/>
    <lineage>
        <taxon>Bacteria</taxon>
        <taxon>Bacillati</taxon>
        <taxon>Actinomycetota</taxon>
        <taxon>Actinomycetes</taxon>
        <taxon>Kitasatosporales</taxon>
        <taxon>Streptomycetaceae</taxon>
        <taxon>Streptomyces</taxon>
    </lineage>
</organism>
<dbReference type="Gene3D" id="1.10.10.60">
    <property type="entry name" value="Homeodomain-like"/>
    <property type="match status" value="1"/>
</dbReference>
<sequence>MRLRRGSWRSPVLDLQVKKDASVPVMARPKQFDPEIAVDQAMEVFWRKGYATHPPGPGGRARHRQRQLYNTFGSKHSLFEQALRRYRDSQALALVEMLEESGPVKARLRKALGFLAEMDLADPDRRGWHGGEHGGGTRGGATRRPPNSSAACLRPHRGRLPGAGRGGSAGGGNHARARPRRAGESSAEHRPWACGSWRAWPKGRTGTTG</sequence>
<protein>
    <recommendedName>
        <fullName evidence="6">HTH tetR-type domain-containing protein</fullName>
    </recommendedName>
</protein>
<name>A0ABP6JDZ4_STRTU</name>
<dbReference type="SUPFAM" id="SSF46689">
    <property type="entry name" value="Homeodomain-like"/>
    <property type="match status" value="1"/>
</dbReference>
<keyword evidence="2" id="KW-0804">Transcription</keyword>
<evidence type="ECO:0000256" key="1">
    <source>
        <dbReference type="ARBA" id="ARBA00023015"/>
    </source>
</evidence>
<evidence type="ECO:0000256" key="2">
    <source>
        <dbReference type="ARBA" id="ARBA00023163"/>
    </source>
</evidence>
<evidence type="ECO:0000313" key="4">
    <source>
        <dbReference type="EMBL" id="GAA2928001.1"/>
    </source>
</evidence>
<keyword evidence="5" id="KW-1185">Reference proteome</keyword>
<reference evidence="5" key="1">
    <citation type="journal article" date="2019" name="Int. J. Syst. Evol. Microbiol.">
        <title>The Global Catalogue of Microorganisms (GCM) 10K type strain sequencing project: providing services to taxonomists for standard genome sequencing and annotation.</title>
        <authorList>
            <consortium name="The Broad Institute Genomics Platform"/>
            <consortium name="The Broad Institute Genome Sequencing Center for Infectious Disease"/>
            <person name="Wu L."/>
            <person name="Ma J."/>
        </authorList>
    </citation>
    <scope>NUCLEOTIDE SEQUENCE [LARGE SCALE GENOMIC DNA]</scope>
    <source>
        <strain evidence="5">JCM 4087</strain>
    </source>
</reference>
<dbReference type="PANTHER" id="PTHR47506:SF1">
    <property type="entry name" value="HTH-TYPE TRANSCRIPTIONAL REGULATOR YJDC"/>
    <property type="match status" value="1"/>
</dbReference>
<accession>A0ABP6JDZ4</accession>
<proteinExistence type="predicted"/>
<dbReference type="InterPro" id="IPR009057">
    <property type="entry name" value="Homeodomain-like_sf"/>
</dbReference>
<keyword evidence="1" id="KW-0805">Transcription regulation</keyword>
<dbReference type="Proteomes" id="UP001501102">
    <property type="component" value="Unassembled WGS sequence"/>
</dbReference>
<dbReference type="PANTHER" id="PTHR47506">
    <property type="entry name" value="TRANSCRIPTIONAL REGULATORY PROTEIN"/>
    <property type="match status" value="1"/>
</dbReference>
<evidence type="ECO:0008006" key="6">
    <source>
        <dbReference type="Google" id="ProtNLM"/>
    </source>
</evidence>
<dbReference type="EMBL" id="BAAAXZ010000095">
    <property type="protein sequence ID" value="GAA2928001.1"/>
    <property type="molecule type" value="Genomic_DNA"/>
</dbReference>
<feature type="compositionally biased region" description="Basic and acidic residues" evidence="3">
    <location>
        <begin position="181"/>
        <end position="191"/>
    </location>
</feature>
<feature type="compositionally biased region" description="Gly residues" evidence="3">
    <location>
        <begin position="161"/>
        <end position="173"/>
    </location>
</feature>